<gene>
    <name evidence="3" type="ORF">DdX_07065</name>
</gene>
<dbReference type="InterPro" id="IPR054082">
    <property type="entry name" value="Talin_IBS2B"/>
</dbReference>
<dbReference type="Pfam" id="PF09141">
    <property type="entry name" value="Talin_middle"/>
    <property type="match status" value="1"/>
</dbReference>
<dbReference type="Pfam" id="PF02174">
    <property type="entry name" value="IRS"/>
    <property type="match status" value="1"/>
</dbReference>
<dbReference type="GO" id="GO:0005737">
    <property type="term" value="C:cytoplasm"/>
    <property type="evidence" value="ECO:0007669"/>
    <property type="project" value="TreeGrafter"/>
</dbReference>
<dbReference type="InterPro" id="IPR019748">
    <property type="entry name" value="FERM_central"/>
</dbReference>
<feature type="domain" description="FERM" evidence="2">
    <location>
        <begin position="1"/>
        <end position="234"/>
    </location>
</feature>
<dbReference type="Gene3D" id="1.20.120.230">
    <property type="entry name" value="Alpha-catenin/vinculin-like"/>
    <property type="match status" value="1"/>
</dbReference>
<evidence type="ECO:0000256" key="1">
    <source>
        <dbReference type="SAM" id="MobiDB-lite"/>
    </source>
</evidence>
<evidence type="ECO:0000313" key="3">
    <source>
        <dbReference type="EMBL" id="KAI1717323.1"/>
    </source>
</evidence>
<dbReference type="SUPFAM" id="SSF47031">
    <property type="entry name" value="Second domain of FERM"/>
    <property type="match status" value="1"/>
</dbReference>
<feature type="region of interest" description="Disordered" evidence="1">
    <location>
        <begin position="1"/>
        <end position="20"/>
    </location>
</feature>
<dbReference type="GO" id="GO:0005178">
    <property type="term" value="F:integrin binding"/>
    <property type="evidence" value="ECO:0007669"/>
    <property type="project" value="TreeGrafter"/>
</dbReference>
<dbReference type="CDD" id="cd14473">
    <property type="entry name" value="FERM_B-lobe"/>
    <property type="match status" value="1"/>
</dbReference>
<dbReference type="InterPro" id="IPR036476">
    <property type="entry name" value="Talin_cent_sf"/>
</dbReference>
<sequence>MVDYYGSRPPARFHRSENGRESSVVSKRRLSFSNCDLDDSSQLDVMYNQCRDAVISGFHPVPRLTAIKLATIQCFIEHGPYQPGVEDFISSQLFLPKEYHKAKELEKNIIQDYRDLFFENITAARKKYCALCQSSATYGTTFFLVKERESPTERRLTRRLFGINKDCVMSVDRKSKIVLKSWPLEQIRRWAASPTTFNIDFGDYAEGYYSVQTFEGEKMKKILGDYIDIILKKSQIVDHTGIEGDEGGIMLEDQVAGARALPFVVESGQVVWRQRSASEFSRPSEFRQHPEFATMQPERIHRPVPIVTSGGFLPDEQQILQQYQTAQIPGSQEIHVAQGNRQNGTIGAVITTNEVAFSGGQQQSFAYSSALSRAVEKVIQISEQNRKFVSTPLGTIQLPPNVGRIEQEQIVEVGKQSVKERLGFLVAIVAQIVEWTDVTIPTTDEHITEAVLSTCGPLSDLVVCVRELCSILPDKQFATELIQRTHKFCDVFALFLEKLGSSSKRSVSLSAASLVGETSCGLVIAMESQKSGESRAFYDALSERIQNVATSTANLVLQSKAIPAACEDFNAREKFVQAATRVALSTSELIALARVLAIIISHPACQERIVESVQKVAYAVEDMLHTANACKTTSMEQQKAYDQLVSSAHFTNNALHQLLKHVQS</sequence>
<dbReference type="SUPFAM" id="SSF109885">
    <property type="entry name" value="I/LWEQ domain"/>
    <property type="match status" value="1"/>
</dbReference>
<dbReference type="Gene3D" id="2.30.29.30">
    <property type="entry name" value="Pleckstrin-homology domain (PH domain)/Phosphotyrosine-binding domain (PTB)"/>
    <property type="match status" value="1"/>
</dbReference>
<accession>A0AAD4NAF8</accession>
<proteinExistence type="predicted"/>
<dbReference type="Gene3D" id="1.20.1420.10">
    <property type="entry name" value="Talin, central domain"/>
    <property type="match status" value="1"/>
</dbReference>
<dbReference type="CDD" id="cd10569">
    <property type="entry name" value="FERM_C_Talin"/>
    <property type="match status" value="1"/>
</dbReference>
<dbReference type="GO" id="GO:0005200">
    <property type="term" value="F:structural constituent of cytoskeleton"/>
    <property type="evidence" value="ECO:0007669"/>
    <property type="project" value="InterPro"/>
</dbReference>
<reference evidence="3" key="1">
    <citation type="submission" date="2022-01" db="EMBL/GenBank/DDBJ databases">
        <title>Genome Sequence Resource for Two Populations of Ditylenchus destructor, the Migratory Endoparasitic Phytonematode.</title>
        <authorList>
            <person name="Zhang H."/>
            <person name="Lin R."/>
            <person name="Xie B."/>
        </authorList>
    </citation>
    <scope>NUCLEOTIDE SEQUENCE</scope>
    <source>
        <strain evidence="3">BazhouSP</strain>
    </source>
</reference>
<dbReference type="InterPro" id="IPR000299">
    <property type="entry name" value="FERM_domain"/>
</dbReference>
<dbReference type="PANTHER" id="PTHR19981">
    <property type="entry name" value="TALIN"/>
    <property type="match status" value="1"/>
</dbReference>
<dbReference type="GO" id="GO:0005925">
    <property type="term" value="C:focal adhesion"/>
    <property type="evidence" value="ECO:0007669"/>
    <property type="project" value="InterPro"/>
</dbReference>
<name>A0AAD4NAF8_9BILA</name>
<dbReference type="InterPro" id="IPR035963">
    <property type="entry name" value="FERM_2"/>
</dbReference>
<dbReference type="InterPro" id="IPR015224">
    <property type="entry name" value="Talin_cent"/>
</dbReference>
<comment type="caution">
    <text evidence="3">The sequence shown here is derived from an EMBL/GenBank/DDBJ whole genome shotgun (WGS) entry which is preliminary data.</text>
</comment>
<dbReference type="AlphaFoldDB" id="A0AAD4NAF8"/>
<evidence type="ECO:0000259" key="2">
    <source>
        <dbReference type="PROSITE" id="PS50057"/>
    </source>
</evidence>
<dbReference type="InterPro" id="IPR014352">
    <property type="entry name" value="FERM/acyl-CoA-bd_prot_sf"/>
</dbReference>
<dbReference type="GO" id="GO:0003779">
    <property type="term" value="F:actin binding"/>
    <property type="evidence" value="ECO:0007669"/>
    <property type="project" value="InterPro"/>
</dbReference>
<dbReference type="Pfam" id="PF21896">
    <property type="entry name" value="Talin_IBS2B"/>
    <property type="match status" value="1"/>
</dbReference>
<dbReference type="SUPFAM" id="SSF109880">
    <property type="entry name" value="A middle domain of Talin 1"/>
    <property type="match status" value="1"/>
</dbReference>
<dbReference type="GO" id="GO:0001726">
    <property type="term" value="C:ruffle"/>
    <property type="evidence" value="ECO:0007669"/>
    <property type="project" value="InterPro"/>
</dbReference>
<dbReference type="GO" id="GO:0005886">
    <property type="term" value="C:plasma membrane"/>
    <property type="evidence" value="ECO:0007669"/>
    <property type="project" value="TreeGrafter"/>
</dbReference>
<dbReference type="InterPro" id="IPR035964">
    <property type="entry name" value="I/LWEQ_dom_sf"/>
</dbReference>
<dbReference type="FunFam" id="2.30.29.30:FF:000028">
    <property type="entry name" value="Talin 2"/>
    <property type="match status" value="1"/>
</dbReference>
<dbReference type="InterPro" id="IPR011993">
    <property type="entry name" value="PH-like_dom_sf"/>
</dbReference>
<dbReference type="Gene3D" id="1.20.80.10">
    <property type="match status" value="1"/>
</dbReference>
<keyword evidence="4" id="KW-1185">Reference proteome</keyword>
<dbReference type="Proteomes" id="UP001201812">
    <property type="component" value="Unassembled WGS sequence"/>
</dbReference>
<dbReference type="SUPFAM" id="SSF50729">
    <property type="entry name" value="PH domain-like"/>
    <property type="match status" value="1"/>
</dbReference>
<dbReference type="GO" id="GO:0030036">
    <property type="term" value="P:actin cytoskeleton organization"/>
    <property type="evidence" value="ECO:0007669"/>
    <property type="project" value="TreeGrafter"/>
</dbReference>
<dbReference type="PANTHER" id="PTHR19981:SF1">
    <property type="entry name" value="RHEA, ISOFORM B"/>
    <property type="match status" value="1"/>
</dbReference>
<dbReference type="PROSITE" id="PS50057">
    <property type="entry name" value="FERM_3"/>
    <property type="match status" value="1"/>
</dbReference>
<dbReference type="GO" id="GO:0098609">
    <property type="term" value="P:cell-cell adhesion"/>
    <property type="evidence" value="ECO:0007669"/>
    <property type="project" value="TreeGrafter"/>
</dbReference>
<dbReference type="SMART" id="SM01244">
    <property type="entry name" value="IRS"/>
    <property type="match status" value="1"/>
</dbReference>
<organism evidence="3 4">
    <name type="scientific">Ditylenchus destructor</name>
    <dbReference type="NCBI Taxonomy" id="166010"/>
    <lineage>
        <taxon>Eukaryota</taxon>
        <taxon>Metazoa</taxon>
        <taxon>Ecdysozoa</taxon>
        <taxon>Nematoda</taxon>
        <taxon>Chromadorea</taxon>
        <taxon>Rhabditida</taxon>
        <taxon>Tylenchina</taxon>
        <taxon>Tylenchomorpha</taxon>
        <taxon>Sphaerularioidea</taxon>
        <taxon>Anguinidae</taxon>
        <taxon>Anguininae</taxon>
        <taxon>Ditylenchus</taxon>
    </lineage>
</organism>
<dbReference type="InterPro" id="IPR002404">
    <property type="entry name" value="IRS_PTB"/>
</dbReference>
<protein>
    <submittedName>
        <fullName evidence="3">FERM central domain-containing protein</fullName>
    </submittedName>
</protein>
<dbReference type="EMBL" id="JAKKPZ010000009">
    <property type="protein sequence ID" value="KAI1717323.1"/>
    <property type="molecule type" value="Genomic_DNA"/>
</dbReference>
<evidence type="ECO:0000313" key="4">
    <source>
        <dbReference type="Proteomes" id="UP001201812"/>
    </source>
</evidence>